<gene>
    <name evidence="1" type="ORF">SAMN02927930_00097</name>
</gene>
<name>A0A1G6A423_9GAMM</name>
<protein>
    <submittedName>
        <fullName evidence="1">Uncharacterized protein</fullName>
    </submittedName>
</protein>
<dbReference type="EMBL" id="FMXN01000001">
    <property type="protein sequence ID" value="SDB02763.1"/>
    <property type="molecule type" value="Genomic_DNA"/>
</dbReference>
<dbReference type="STRING" id="1159017.SAMN02927930_00097"/>
<evidence type="ECO:0000313" key="2">
    <source>
        <dbReference type="Proteomes" id="UP000199626"/>
    </source>
</evidence>
<reference evidence="2" key="1">
    <citation type="submission" date="2016-10" db="EMBL/GenBank/DDBJ databases">
        <authorList>
            <person name="Varghese N."/>
            <person name="Submissions S."/>
        </authorList>
    </citation>
    <scope>NUCLEOTIDE SEQUENCE [LARGE SCALE GENOMIC DNA]</scope>
    <source>
        <strain evidence="2">CGMCC 1.10824</strain>
    </source>
</reference>
<sequence length="144" mass="16505">MMNNEQLKESLLQLNLEEAIKMLTQYGDKQPLIDIGKTDMLRIASHDKGHELLMRALDGQRLGKEGRGAAKQQPTEIKHLEILCYLYFLKGQGVPIKGEYKNGKETAFQLAADKFHKSESQIGAIWKKRKETLKHIALFNRENN</sequence>
<accession>A0A1G6A423</accession>
<evidence type="ECO:0000313" key="1">
    <source>
        <dbReference type="EMBL" id="SDB02763.1"/>
    </source>
</evidence>
<proteinExistence type="predicted"/>
<organism evidence="1 2">
    <name type="scientific">Pseudidiomarina indica</name>
    <dbReference type="NCBI Taxonomy" id="1159017"/>
    <lineage>
        <taxon>Bacteria</taxon>
        <taxon>Pseudomonadati</taxon>
        <taxon>Pseudomonadota</taxon>
        <taxon>Gammaproteobacteria</taxon>
        <taxon>Alteromonadales</taxon>
        <taxon>Idiomarinaceae</taxon>
        <taxon>Pseudidiomarina</taxon>
    </lineage>
</organism>
<keyword evidence="2" id="KW-1185">Reference proteome</keyword>
<dbReference type="AlphaFoldDB" id="A0A1G6A423"/>
<dbReference type="Proteomes" id="UP000199626">
    <property type="component" value="Unassembled WGS sequence"/>
</dbReference>
<dbReference type="RefSeq" id="WP_092590637.1">
    <property type="nucleotide sequence ID" value="NZ_FMXN01000001.1"/>
</dbReference>